<name>A0A834TYE2_9FABA</name>
<feature type="transmembrane region" description="Helical" evidence="9">
    <location>
        <begin position="32"/>
        <end position="56"/>
    </location>
</feature>
<dbReference type="GO" id="GO:0005384">
    <property type="term" value="F:manganese ion transmembrane transporter activity"/>
    <property type="evidence" value="ECO:0007669"/>
    <property type="project" value="InterPro"/>
</dbReference>
<keyword evidence="9" id="KW-0813">Transport</keyword>
<feature type="transmembrane region" description="Helical" evidence="9">
    <location>
        <begin position="68"/>
        <end position="88"/>
    </location>
</feature>
<dbReference type="SUPFAM" id="SSF118215">
    <property type="entry name" value="Proton glutamate symport protein"/>
    <property type="match status" value="1"/>
</dbReference>
<dbReference type="GO" id="GO:0140315">
    <property type="term" value="F:iron ion sequestering activity"/>
    <property type="evidence" value="ECO:0007669"/>
    <property type="project" value="UniProtKB-UniRule"/>
</dbReference>
<dbReference type="InterPro" id="IPR008217">
    <property type="entry name" value="Ccc1_fam"/>
</dbReference>
<dbReference type="PANTHER" id="PTHR38937">
    <property type="entry name" value="MEMBRANE PROTEIN OF ER BODY-LIKE PROTEIN"/>
    <property type="match status" value="1"/>
</dbReference>
<comment type="subcellular location">
    <subcellularLocation>
        <location evidence="1 9">Vacuole membrane</location>
        <topology evidence="1 9">Multi-pass membrane protein</topology>
    </subcellularLocation>
</comment>
<accession>A0A834TYE2</accession>
<dbReference type="InterPro" id="IPR052843">
    <property type="entry name" value="ER_body_metal_sequester"/>
</dbReference>
<keyword evidence="3" id="KW-0410">Iron transport</keyword>
<feature type="transmembrane region" description="Helical" evidence="9">
    <location>
        <begin position="100"/>
        <end position="121"/>
    </location>
</feature>
<evidence type="ECO:0000313" key="10">
    <source>
        <dbReference type="EMBL" id="KAF7830828.1"/>
    </source>
</evidence>
<dbReference type="AlphaFoldDB" id="A0A834TYE2"/>
<evidence type="ECO:0000256" key="8">
    <source>
        <dbReference type="ARBA" id="ARBA00044464"/>
    </source>
</evidence>
<evidence type="ECO:0000256" key="9">
    <source>
        <dbReference type="RuleBase" id="RU369115"/>
    </source>
</evidence>
<organism evidence="10 11">
    <name type="scientific">Senna tora</name>
    <dbReference type="NCBI Taxonomy" id="362788"/>
    <lineage>
        <taxon>Eukaryota</taxon>
        <taxon>Viridiplantae</taxon>
        <taxon>Streptophyta</taxon>
        <taxon>Embryophyta</taxon>
        <taxon>Tracheophyta</taxon>
        <taxon>Spermatophyta</taxon>
        <taxon>Magnoliopsida</taxon>
        <taxon>eudicotyledons</taxon>
        <taxon>Gunneridae</taxon>
        <taxon>Pentapetalae</taxon>
        <taxon>rosids</taxon>
        <taxon>fabids</taxon>
        <taxon>Fabales</taxon>
        <taxon>Fabaceae</taxon>
        <taxon>Caesalpinioideae</taxon>
        <taxon>Cassia clade</taxon>
        <taxon>Senna</taxon>
    </lineage>
</organism>
<evidence type="ECO:0000256" key="3">
    <source>
        <dbReference type="ARBA" id="ARBA00022496"/>
    </source>
</evidence>
<dbReference type="GO" id="GO:0015293">
    <property type="term" value="F:symporter activity"/>
    <property type="evidence" value="ECO:0007669"/>
    <property type="project" value="InterPro"/>
</dbReference>
<keyword evidence="11" id="KW-1185">Reference proteome</keyword>
<dbReference type="PANTHER" id="PTHR38937:SF2">
    <property type="entry name" value="MEMBRANE PROTEIN OF ER BODY-LIKE PROTEIN ISOFORM X1"/>
    <property type="match status" value="1"/>
</dbReference>
<comment type="similarity">
    <text evidence="2 9">Belongs to the CCC1 family.</text>
</comment>
<evidence type="ECO:0000256" key="2">
    <source>
        <dbReference type="ARBA" id="ARBA00007049"/>
    </source>
</evidence>
<protein>
    <recommendedName>
        <fullName evidence="9">Vacuolar iron transporter</fullName>
    </recommendedName>
</protein>
<dbReference type="Proteomes" id="UP000634136">
    <property type="component" value="Unassembled WGS sequence"/>
</dbReference>
<dbReference type="GO" id="GO:0005774">
    <property type="term" value="C:vacuolar membrane"/>
    <property type="evidence" value="ECO:0007669"/>
    <property type="project" value="UniProtKB-SubCell"/>
</dbReference>
<dbReference type="Pfam" id="PF01988">
    <property type="entry name" value="VIT1"/>
    <property type="match status" value="1"/>
</dbReference>
<reference evidence="10" key="1">
    <citation type="submission" date="2020-09" db="EMBL/GenBank/DDBJ databases">
        <title>Genome-Enabled Discovery of Anthraquinone Biosynthesis in Senna tora.</title>
        <authorList>
            <person name="Kang S.-H."/>
            <person name="Pandey R.P."/>
            <person name="Lee C.-M."/>
            <person name="Sim J.-S."/>
            <person name="Jeong J.-T."/>
            <person name="Choi B.-S."/>
            <person name="Jung M."/>
            <person name="Ginzburg D."/>
            <person name="Zhao K."/>
            <person name="Won S.Y."/>
            <person name="Oh T.-J."/>
            <person name="Yu Y."/>
            <person name="Kim N.-H."/>
            <person name="Lee O.R."/>
            <person name="Lee T.-H."/>
            <person name="Bashyal P."/>
            <person name="Kim T.-S."/>
            <person name="Lee W.-H."/>
            <person name="Kawkins C."/>
            <person name="Kim C.-K."/>
            <person name="Kim J.S."/>
            <person name="Ahn B.O."/>
            <person name="Rhee S.Y."/>
            <person name="Sohng J.K."/>
        </authorList>
    </citation>
    <scope>NUCLEOTIDE SEQUENCE</scope>
    <source>
        <tissue evidence="10">Leaf</tissue>
    </source>
</reference>
<keyword evidence="3" id="KW-0408">Iron</keyword>
<evidence type="ECO:0000313" key="11">
    <source>
        <dbReference type="Proteomes" id="UP000634136"/>
    </source>
</evidence>
<keyword evidence="4 9" id="KW-0926">Vacuole</keyword>
<evidence type="ECO:0000256" key="4">
    <source>
        <dbReference type="ARBA" id="ARBA00022554"/>
    </source>
</evidence>
<gene>
    <name evidence="10" type="ORF">G2W53_013161</name>
</gene>
<keyword evidence="9" id="KW-0406">Ion transport</keyword>
<dbReference type="GO" id="GO:0005381">
    <property type="term" value="F:iron ion transmembrane transporter activity"/>
    <property type="evidence" value="ECO:0007669"/>
    <property type="project" value="UniProtKB-UniRule"/>
</dbReference>
<keyword evidence="6 9" id="KW-1133">Transmembrane helix</keyword>
<keyword evidence="7 9" id="KW-0472">Membrane</keyword>
<evidence type="ECO:0000256" key="1">
    <source>
        <dbReference type="ARBA" id="ARBA00004128"/>
    </source>
</evidence>
<keyword evidence="5 9" id="KW-0812">Transmembrane</keyword>
<comment type="caution">
    <text evidence="9">Lacks conserved residue(s) required for the propagation of feature annotation.</text>
</comment>
<comment type="catalytic activity">
    <reaction evidence="8">
        <text>Fe(2+)(in) = Fe(2+)(out)</text>
        <dbReference type="Rhea" id="RHEA:28486"/>
        <dbReference type="ChEBI" id="CHEBI:29033"/>
    </reaction>
    <physiologicalReaction direction="left-to-right" evidence="8">
        <dbReference type="Rhea" id="RHEA:28487"/>
    </physiologicalReaction>
</comment>
<comment type="caution">
    <text evidence="10">The sequence shown here is derived from an EMBL/GenBank/DDBJ whole genome shotgun (WGS) entry which is preliminary data.</text>
</comment>
<dbReference type="GO" id="GO:0030026">
    <property type="term" value="P:intracellular manganese ion homeostasis"/>
    <property type="evidence" value="ECO:0007669"/>
    <property type="project" value="InterPro"/>
</dbReference>
<evidence type="ECO:0000256" key="5">
    <source>
        <dbReference type="ARBA" id="ARBA00022692"/>
    </source>
</evidence>
<evidence type="ECO:0000256" key="6">
    <source>
        <dbReference type="ARBA" id="ARBA00022989"/>
    </source>
</evidence>
<comment type="function">
    <text evidence="9">Vacuolar Fe(2+) uptake transporter.</text>
</comment>
<dbReference type="InterPro" id="IPR036458">
    <property type="entry name" value="Na:dicarbo_symporter_sf"/>
</dbReference>
<proteinExistence type="inferred from homology"/>
<dbReference type="EMBL" id="JAAIUW010000005">
    <property type="protein sequence ID" value="KAF7830828.1"/>
    <property type="molecule type" value="Genomic_DNA"/>
</dbReference>
<dbReference type="OrthoDB" id="1924921at2759"/>
<evidence type="ECO:0000256" key="7">
    <source>
        <dbReference type="ARBA" id="ARBA00023136"/>
    </source>
</evidence>
<sequence length="154" mass="17007">MELKEEDSGGDPQQMNKQEDRYYKLLGDRVNFVPHAVLVVLSFIIFGFVPLVIYGIFTLENYSSEVKVAAAAATSLVCIILLAVAKVYTKGPPKSYVKTVLYYVILALGTAGVSYVVGGLIKDVLERISRKESGFVIAVPFLDTMKMKPAWTSY</sequence>